<accession>A0ABT8TB40</accession>
<reference evidence="2" key="1">
    <citation type="submission" date="2023-07" db="EMBL/GenBank/DDBJ databases">
        <title>Gilvimarinus algae sp. nov., isolated from the surface of Kelp.</title>
        <authorList>
            <person name="Sun Y.Y."/>
            <person name="Gong Y."/>
            <person name="Du Z.J."/>
        </authorList>
    </citation>
    <scope>NUCLEOTIDE SEQUENCE</scope>
    <source>
        <strain evidence="2">SDUM040014</strain>
    </source>
</reference>
<dbReference type="EMBL" id="JAULRT010000035">
    <property type="protein sequence ID" value="MDO3381331.1"/>
    <property type="molecule type" value="Genomic_DNA"/>
</dbReference>
<dbReference type="InterPro" id="IPR036255">
    <property type="entry name" value="YgfB-like_sf"/>
</dbReference>
<dbReference type="Pfam" id="PF03695">
    <property type="entry name" value="UPF0149"/>
    <property type="match status" value="1"/>
</dbReference>
<dbReference type="PANTHER" id="PTHR37528">
    <property type="entry name" value="UPF0149 PROTEIN YGFB"/>
    <property type="match status" value="1"/>
</dbReference>
<evidence type="ECO:0000313" key="2">
    <source>
        <dbReference type="EMBL" id="MDO3381331.1"/>
    </source>
</evidence>
<name>A0ABT8TB40_9GAMM</name>
<dbReference type="Gene3D" id="1.20.120.740">
    <property type="entry name" value="YgfB uncharacterised protein family UPF0149, PF03695"/>
    <property type="match status" value="1"/>
</dbReference>
<dbReference type="SUPFAM" id="SSF101327">
    <property type="entry name" value="YgfB-like"/>
    <property type="match status" value="1"/>
</dbReference>
<gene>
    <name evidence="2" type="ORF">QWI16_04040</name>
</gene>
<dbReference type="InterPro" id="IPR011978">
    <property type="entry name" value="YgfB-like"/>
</dbReference>
<dbReference type="RefSeq" id="WP_302711468.1">
    <property type="nucleotide sequence ID" value="NZ_JAULRT010000035.1"/>
</dbReference>
<dbReference type="PANTHER" id="PTHR37528:SF1">
    <property type="entry name" value="UPF0149 PROTEIN YGFB"/>
    <property type="match status" value="1"/>
</dbReference>
<keyword evidence="3" id="KW-1185">Reference proteome</keyword>
<dbReference type="Proteomes" id="UP001168380">
    <property type="component" value="Unassembled WGS sequence"/>
</dbReference>
<evidence type="ECO:0000256" key="1">
    <source>
        <dbReference type="ARBA" id="ARBA00038308"/>
    </source>
</evidence>
<sequence length="194" mass="21154">MSEIEKVANPFDDWDDRLAPLNALNSPAELQGMLCGRLCGSPLNEADWLRLVNDFMALTDEPDAETTDALLEFLQLTREQLSGEGFSFVLLLPDDEQGMAERVEALSQWCHGFLSGFGASGAAEQDQVSSETADTLRDFSAIVQIESDDNDAASAESDFIEVSEYVRMSALTLFQRFHPDSVAATAPTASATLH</sequence>
<protein>
    <submittedName>
        <fullName evidence="2">UPF0149 family protein</fullName>
    </submittedName>
</protein>
<dbReference type="NCBIfam" id="TIGR02292">
    <property type="entry name" value="ygfB_yecA"/>
    <property type="match status" value="1"/>
</dbReference>
<comment type="similarity">
    <text evidence="1">Belongs to the UPF0149 family.</text>
</comment>
<organism evidence="2 3">
    <name type="scientific">Gilvimarinus algae</name>
    <dbReference type="NCBI Taxonomy" id="3058037"/>
    <lineage>
        <taxon>Bacteria</taxon>
        <taxon>Pseudomonadati</taxon>
        <taxon>Pseudomonadota</taxon>
        <taxon>Gammaproteobacteria</taxon>
        <taxon>Cellvibrionales</taxon>
        <taxon>Cellvibrionaceae</taxon>
        <taxon>Gilvimarinus</taxon>
    </lineage>
</organism>
<proteinExistence type="inferred from homology"/>
<comment type="caution">
    <text evidence="2">The sequence shown here is derived from an EMBL/GenBank/DDBJ whole genome shotgun (WGS) entry which is preliminary data.</text>
</comment>
<evidence type="ECO:0000313" key="3">
    <source>
        <dbReference type="Proteomes" id="UP001168380"/>
    </source>
</evidence>